<evidence type="ECO:0000313" key="2">
    <source>
        <dbReference type="Proteomes" id="UP001217089"/>
    </source>
</evidence>
<name>A0ABQ9FJV5_TEGGR</name>
<evidence type="ECO:0008006" key="3">
    <source>
        <dbReference type="Google" id="ProtNLM"/>
    </source>
</evidence>
<dbReference type="EMBL" id="JARBDR010000322">
    <property type="protein sequence ID" value="KAJ8316555.1"/>
    <property type="molecule type" value="Genomic_DNA"/>
</dbReference>
<keyword evidence="2" id="KW-1185">Reference proteome</keyword>
<dbReference type="Proteomes" id="UP001217089">
    <property type="component" value="Unassembled WGS sequence"/>
</dbReference>
<comment type="caution">
    <text evidence="1">The sequence shown here is derived from an EMBL/GenBank/DDBJ whole genome shotgun (WGS) entry which is preliminary data.</text>
</comment>
<feature type="non-terminal residue" evidence="1">
    <location>
        <position position="547"/>
    </location>
</feature>
<protein>
    <recommendedName>
        <fullName evidence="3">Apolipoprotein B</fullName>
    </recommendedName>
</protein>
<organism evidence="1 2">
    <name type="scientific">Tegillarca granosa</name>
    <name type="common">Malaysian cockle</name>
    <name type="synonym">Anadara granosa</name>
    <dbReference type="NCBI Taxonomy" id="220873"/>
    <lineage>
        <taxon>Eukaryota</taxon>
        <taxon>Metazoa</taxon>
        <taxon>Spiralia</taxon>
        <taxon>Lophotrochozoa</taxon>
        <taxon>Mollusca</taxon>
        <taxon>Bivalvia</taxon>
        <taxon>Autobranchia</taxon>
        <taxon>Pteriomorphia</taxon>
        <taxon>Arcoida</taxon>
        <taxon>Arcoidea</taxon>
        <taxon>Arcidae</taxon>
        <taxon>Tegillarca</taxon>
    </lineage>
</organism>
<reference evidence="1 2" key="1">
    <citation type="submission" date="2022-12" db="EMBL/GenBank/DDBJ databases">
        <title>Chromosome-level genome of Tegillarca granosa.</title>
        <authorList>
            <person name="Kim J."/>
        </authorList>
    </citation>
    <scope>NUCLEOTIDE SEQUENCE [LARGE SCALE GENOMIC DNA]</scope>
    <source>
        <strain evidence="1">Teg-2019</strain>
        <tissue evidence="1">Adductor muscle</tissue>
    </source>
</reference>
<sequence>MYNDIAFQFNHEGPYGNLLPMVKLLMGGKRQVTGDISMQTEPSIEFTTTINTPIDIIRLVQATAKHEGSLSNLEVRRNLLDAALNTADVNFIDGSVNIKSPFDKFDNIIINLHHRNNAERLSTTGSVEGVSSKKIEIALNLEKGQRKDLTFTLSTPFSRDIRVVMSHEGSFSNKRLSADVFYDSKEQLHVETDLDSAEKTTGSMLIRVADVRVSFNHQSTKRNIVSHAELGYKDQNIVGDFTLKAGRKHEVSLKLQTPFSNFQNTRGAIVYTPSNPVKTVHAELFVLDELYQSDVILNTGNGLETSLTVKTPIRGYESTKIILNYQFGENRMQTHAELVYGNGQEFESDLILRLESPFEGTYILKTPFAGIENTKATFNYEFVNNRIQTHSEFIYGNQQRIESDVVLRVESPFEGSFTLRTPFVGHFEALSASFRHSGGSNCLNPMEKFPMVLRKKLKPICLIQKTTVGWINSDKTPFRGMEQRPSSFRSHAELVYGQQQKLEADVSLSNDRQLEGHMAVKTPFSGFEETSASFQHFFIDTNLKSSA</sequence>
<gene>
    <name evidence="1" type="ORF">KUTeg_005892</name>
</gene>
<evidence type="ECO:0000313" key="1">
    <source>
        <dbReference type="EMBL" id="KAJ8316555.1"/>
    </source>
</evidence>
<accession>A0ABQ9FJV5</accession>
<proteinExistence type="predicted"/>